<evidence type="ECO:0000256" key="2">
    <source>
        <dbReference type="ARBA" id="ARBA00009573"/>
    </source>
</evidence>
<dbReference type="STRING" id="36166.T1GFP6"/>
<feature type="compositionally biased region" description="Basic residues" evidence="10">
    <location>
        <begin position="553"/>
        <end position="563"/>
    </location>
</feature>
<dbReference type="Gene3D" id="2.130.10.10">
    <property type="entry name" value="YVTN repeat-like/Quinoprotein amine dehydrogenase"/>
    <property type="match status" value="1"/>
</dbReference>
<reference evidence="12" key="2">
    <citation type="submission" date="2015-06" db="UniProtKB">
        <authorList>
            <consortium name="EnsemblMetazoa"/>
        </authorList>
    </citation>
    <scope>IDENTIFICATION</scope>
</reference>
<feature type="compositionally biased region" description="Low complexity" evidence="10">
    <location>
        <begin position="501"/>
        <end position="520"/>
    </location>
</feature>
<evidence type="ECO:0000256" key="1">
    <source>
        <dbReference type="ARBA" id="ARBA00003993"/>
    </source>
</evidence>
<dbReference type="Pfam" id="PF08662">
    <property type="entry name" value="eIF2A"/>
    <property type="match status" value="1"/>
</dbReference>
<dbReference type="PANTHER" id="PTHR13227:SF0">
    <property type="entry name" value="EUKARYOTIC TRANSLATION INITIATION FACTOR 2A"/>
    <property type="match status" value="1"/>
</dbReference>
<proteinExistence type="inferred from homology"/>
<dbReference type="PIRSF" id="PIRSF017222">
    <property type="entry name" value="eIF2A"/>
    <property type="match status" value="1"/>
</dbReference>
<dbReference type="GO" id="GO:0006417">
    <property type="term" value="P:regulation of translation"/>
    <property type="evidence" value="ECO:0007669"/>
    <property type="project" value="UniProtKB-KW"/>
</dbReference>
<keyword evidence="5" id="KW-0853">WD repeat</keyword>
<dbReference type="GO" id="GO:0043022">
    <property type="term" value="F:ribosome binding"/>
    <property type="evidence" value="ECO:0007669"/>
    <property type="project" value="UniProtKB-UniRule"/>
</dbReference>
<evidence type="ECO:0000256" key="5">
    <source>
        <dbReference type="ARBA" id="ARBA00022574"/>
    </source>
</evidence>
<reference evidence="13" key="1">
    <citation type="submission" date="2013-02" db="EMBL/GenBank/DDBJ databases">
        <authorList>
            <person name="Hughes D."/>
        </authorList>
    </citation>
    <scope>NUCLEOTIDE SEQUENCE</scope>
    <source>
        <strain>Durham</strain>
        <strain evidence="13">NC isolate 2 -- Noor lab</strain>
    </source>
</reference>
<keyword evidence="4 9" id="KW-0396">Initiation factor</keyword>
<keyword evidence="7 9" id="KW-0810">Translation regulation</keyword>
<evidence type="ECO:0000256" key="6">
    <source>
        <dbReference type="ARBA" id="ARBA00022737"/>
    </source>
</evidence>
<feature type="region of interest" description="Disordered" evidence="10">
    <location>
        <begin position="431"/>
        <end position="563"/>
    </location>
</feature>
<organism evidence="12 13">
    <name type="scientific">Megaselia scalaris</name>
    <name type="common">Humpbacked fly</name>
    <name type="synonym">Phora scalaris</name>
    <dbReference type="NCBI Taxonomy" id="36166"/>
    <lineage>
        <taxon>Eukaryota</taxon>
        <taxon>Metazoa</taxon>
        <taxon>Ecdysozoa</taxon>
        <taxon>Arthropoda</taxon>
        <taxon>Hexapoda</taxon>
        <taxon>Insecta</taxon>
        <taxon>Pterygota</taxon>
        <taxon>Neoptera</taxon>
        <taxon>Endopterygota</taxon>
        <taxon>Diptera</taxon>
        <taxon>Brachycera</taxon>
        <taxon>Muscomorpha</taxon>
        <taxon>Platypezoidea</taxon>
        <taxon>Phoridae</taxon>
        <taxon>Megaseliini</taxon>
        <taxon>Megaselia</taxon>
    </lineage>
</organism>
<keyword evidence="13" id="KW-1185">Reference proteome</keyword>
<dbReference type="InterPro" id="IPR015943">
    <property type="entry name" value="WD40/YVTN_repeat-like_dom_sf"/>
</dbReference>
<feature type="compositionally biased region" description="Polar residues" evidence="10">
    <location>
        <begin position="435"/>
        <end position="447"/>
    </location>
</feature>
<dbReference type="Gene3D" id="2.120.10.30">
    <property type="entry name" value="TolB, C-terminal domain"/>
    <property type="match status" value="1"/>
</dbReference>
<name>T1GFP6_MEGSC</name>
<dbReference type="HOGENOM" id="CLU_013809_0_1_1"/>
<evidence type="ECO:0000313" key="12">
    <source>
        <dbReference type="EnsemblMetazoa" id="MESCA002193-PA"/>
    </source>
</evidence>
<dbReference type="GO" id="GO:0003743">
    <property type="term" value="F:translation initiation factor activity"/>
    <property type="evidence" value="ECO:0007669"/>
    <property type="project" value="UniProtKB-UniRule"/>
</dbReference>
<dbReference type="InterPro" id="IPR013979">
    <property type="entry name" value="TIF_beta_prop-like"/>
</dbReference>
<dbReference type="SUPFAM" id="SSF69322">
    <property type="entry name" value="Tricorn protease domain 2"/>
    <property type="match status" value="1"/>
</dbReference>
<dbReference type="GO" id="GO:0022627">
    <property type="term" value="C:cytosolic small ribosomal subunit"/>
    <property type="evidence" value="ECO:0007669"/>
    <property type="project" value="TreeGrafter"/>
</dbReference>
<feature type="compositionally biased region" description="Low complexity" evidence="10">
    <location>
        <begin position="532"/>
        <end position="552"/>
    </location>
</feature>
<evidence type="ECO:0000256" key="10">
    <source>
        <dbReference type="SAM" id="MobiDB-lite"/>
    </source>
</evidence>
<dbReference type="EnsemblMetazoa" id="MESCA002193-RA">
    <property type="protein sequence ID" value="MESCA002193-PA"/>
    <property type="gene ID" value="MESCA002193"/>
</dbReference>
<comment type="function">
    <text evidence="1 9">Functions in the early steps of protein synthesis of a small number of specific mRNAs. Acts by directing the binding of methionyl-tRNAi to 40S ribosomal subunits. In contrast to the eIF-2 complex, it binds methionyl-tRNAi to 40S subunits in a codon-dependent manner, whereas the eIF-2 complex binds methionyl-tRNAi to 40S subunits in a GTP-dependent manner.</text>
</comment>
<dbReference type="InterPro" id="IPR011042">
    <property type="entry name" value="6-blade_b-propeller_TolB-like"/>
</dbReference>
<keyword evidence="6" id="KW-0677">Repeat</keyword>
<dbReference type="AlphaFoldDB" id="T1GFP6"/>
<dbReference type="InterPro" id="IPR011387">
    <property type="entry name" value="TIF2A"/>
</dbReference>
<accession>T1GFP6</accession>
<protein>
    <recommendedName>
        <fullName evidence="3 9">Eukaryotic translation initiation factor 2A</fullName>
        <shortName evidence="9">eIF-2A</shortName>
    </recommendedName>
</protein>
<evidence type="ECO:0000256" key="4">
    <source>
        <dbReference type="ARBA" id="ARBA00022540"/>
    </source>
</evidence>
<evidence type="ECO:0000256" key="3">
    <source>
        <dbReference type="ARBA" id="ARBA00013819"/>
    </source>
</evidence>
<dbReference type="GO" id="GO:0003729">
    <property type="term" value="F:mRNA binding"/>
    <property type="evidence" value="ECO:0007669"/>
    <property type="project" value="TreeGrafter"/>
</dbReference>
<evidence type="ECO:0000313" key="13">
    <source>
        <dbReference type="Proteomes" id="UP000015102"/>
    </source>
</evidence>
<evidence type="ECO:0000259" key="11">
    <source>
        <dbReference type="Pfam" id="PF08662"/>
    </source>
</evidence>
<keyword evidence="8 9" id="KW-0648">Protein biosynthesis</keyword>
<dbReference type="EMBL" id="CAQQ02093288">
    <property type="status" value="NOT_ANNOTATED_CDS"/>
    <property type="molecule type" value="Genomic_DNA"/>
</dbReference>
<dbReference type="PANTHER" id="PTHR13227">
    <property type="entry name" value="EUKARYOTIC TRANSLATION INITIATION FACTOR 2A"/>
    <property type="match status" value="1"/>
</dbReference>
<evidence type="ECO:0000256" key="8">
    <source>
        <dbReference type="ARBA" id="ARBA00022917"/>
    </source>
</evidence>
<evidence type="ECO:0000256" key="7">
    <source>
        <dbReference type="ARBA" id="ARBA00022845"/>
    </source>
</evidence>
<sequence>MDRDCVNSKQQALAIRSSAGVAVWSSKGPKDAYQHRPELPKEDTKIARSITFSPDGKFLAYTNGIDVKILTTSDWKLKCSLPRPKAFYLKFSPRGTYLVTWELYTCDGGEEVFSVVQKKQTDWEPSWSNDESLFALMIGGEAHFYELAISSAKPEDGFQSKVKTVGCGRGGVLSLAPGASPPYLAFYTPGTTKGAPSMCKIYKYPNLGANETVACKSFFQCDNVDMRWNKRGTGLLILTSTEVDKTGASYYGNQALHFMSIKGDSCAVTLKKEGPIHDVQWSPKGNEFVVVYGYMPSSATLFNLKCDPVFNFTDGPMNCAYFNRFGNILLLGGFGNLRGVVSVWDLTRKHKLATLEAPDSTYVEWSPSGEEFITATTAPRLRISNGFKVWHYSGALLHETMWEQGQELYGVEWQKFPDGHFKENPISRAKVEGIKSSQPTASKQAYQPPNVRMMMKGDGASGGAFVPQSTIPGLPPGYTSSAAKKNQKNSDKPKKPRNNKNKNQQQQQNGGGSQNQTPNSAAGGEPTTNGDGPNNAANTTPKPTPRNNNHNNNRPKSKGNNHG</sequence>
<dbReference type="OMA" id="MQARWPA"/>
<comment type="similarity">
    <text evidence="2 9">Belongs to the WD repeat EIF2A family.</text>
</comment>
<feature type="domain" description="Translation initiation factor beta propellor-like" evidence="11">
    <location>
        <begin position="216"/>
        <end position="410"/>
    </location>
</feature>
<evidence type="ECO:0000256" key="9">
    <source>
        <dbReference type="PIRNR" id="PIRNR017222"/>
    </source>
</evidence>
<dbReference type="Proteomes" id="UP000015102">
    <property type="component" value="Unassembled WGS sequence"/>
</dbReference>
<dbReference type="GO" id="GO:0000049">
    <property type="term" value="F:tRNA binding"/>
    <property type="evidence" value="ECO:0007669"/>
    <property type="project" value="UniProtKB-UniRule"/>
</dbReference>
<dbReference type="EMBL" id="CAQQ02093287">
    <property type="status" value="NOT_ANNOTATED_CDS"/>
    <property type="molecule type" value="Genomic_DNA"/>
</dbReference>